<keyword evidence="3" id="KW-1185">Reference proteome</keyword>
<keyword evidence="2" id="KW-0012">Acyltransferase</keyword>
<keyword evidence="2" id="KW-0808">Transferase</keyword>
<dbReference type="EC" id="2.3.1.-" evidence="2"/>
<dbReference type="GO" id="GO:0016746">
    <property type="term" value="F:acyltransferase activity"/>
    <property type="evidence" value="ECO:0007669"/>
    <property type="project" value="UniProtKB-KW"/>
</dbReference>
<proteinExistence type="predicted"/>
<dbReference type="Proteomes" id="UP001236652">
    <property type="component" value="Chromosome"/>
</dbReference>
<name>A0ABY8UXV6_9BACI</name>
<dbReference type="InterPro" id="IPR016181">
    <property type="entry name" value="Acyl_CoA_acyltransferase"/>
</dbReference>
<accession>A0ABY8UXV6</accession>
<dbReference type="RefSeq" id="WP_231417774.1">
    <property type="nucleotide sequence ID" value="NZ_CP126446.1"/>
</dbReference>
<sequence>MPIRTYQPGDEPKIQGLFTKVFGKERSLSVWEWKFLQHPNDFNPWILVFEEEEAILGHISLWIGDAWIEGKRRTVGLRIDTMVDPDARGKGIYKKLNEKLLQHANDQGIDFLYGFPAEKAKELFLRYTGAAHMTDMPRYVLMQRPVALLSSKIAPLKLLTPLDGVISKWQTRKIKPHNGTIQDVTAFDHTFDELAEATRHQAKAQLVRDADYLNWRYKKHPEKTYHTFAYYKDDTLRGYLTYSIQDQGSYKNGFIVDWLAREEQDWDVLLQEAAVRLKQVDVIQTWSLTTSPSAQTLLKHGFIHKDSPMPLVGKDIADDTAHLQQPEAWYITPGDIDSF</sequence>
<reference evidence="2 3" key="1">
    <citation type="submission" date="2023-05" db="EMBL/GenBank/DDBJ databases">
        <title>Comparative genomics reveals the evidence of polycyclic aromatic hydrocarbons degradation in moderately halophilic genus Pontibacillus.</title>
        <authorList>
            <person name="Yang H."/>
            <person name="Qian Z."/>
        </authorList>
    </citation>
    <scope>NUCLEOTIDE SEQUENCE [LARGE SCALE GENOMIC DNA]</scope>
    <source>
        <strain evidence="3">HN14</strain>
    </source>
</reference>
<protein>
    <submittedName>
        <fullName evidence="2">GNAT family N-acetyltransferase</fullName>
        <ecNumber evidence="2">2.3.1.-</ecNumber>
    </submittedName>
</protein>
<evidence type="ECO:0000313" key="2">
    <source>
        <dbReference type="EMBL" id="WIF97842.1"/>
    </source>
</evidence>
<dbReference type="SUPFAM" id="SSF55729">
    <property type="entry name" value="Acyl-CoA N-acyltransferases (Nat)"/>
    <property type="match status" value="1"/>
</dbReference>
<evidence type="ECO:0000313" key="3">
    <source>
        <dbReference type="Proteomes" id="UP001236652"/>
    </source>
</evidence>
<organism evidence="2 3">
    <name type="scientific">Pontibacillus chungwhensis</name>
    <dbReference type="NCBI Taxonomy" id="265426"/>
    <lineage>
        <taxon>Bacteria</taxon>
        <taxon>Bacillati</taxon>
        <taxon>Bacillota</taxon>
        <taxon>Bacilli</taxon>
        <taxon>Bacillales</taxon>
        <taxon>Bacillaceae</taxon>
        <taxon>Pontibacillus</taxon>
    </lineage>
</organism>
<dbReference type="CDD" id="cd04301">
    <property type="entry name" value="NAT_SF"/>
    <property type="match status" value="1"/>
</dbReference>
<feature type="domain" description="N-acetyltransferase" evidence="1">
    <location>
        <begin position="1"/>
        <end position="147"/>
    </location>
</feature>
<dbReference type="InterPro" id="IPR000182">
    <property type="entry name" value="GNAT_dom"/>
</dbReference>
<evidence type="ECO:0000259" key="1">
    <source>
        <dbReference type="PROSITE" id="PS51186"/>
    </source>
</evidence>
<dbReference type="EMBL" id="CP126446">
    <property type="protein sequence ID" value="WIF97842.1"/>
    <property type="molecule type" value="Genomic_DNA"/>
</dbReference>
<gene>
    <name evidence="2" type="ORF">QNI29_19275</name>
</gene>
<dbReference type="Pfam" id="PF13527">
    <property type="entry name" value="Acetyltransf_9"/>
    <property type="match status" value="1"/>
</dbReference>
<dbReference type="PROSITE" id="PS51186">
    <property type="entry name" value="GNAT"/>
    <property type="match status" value="1"/>
</dbReference>
<dbReference type="Gene3D" id="3.40.630.30">
    <property type="match status" value="2"/>
</dbReference>